<evidence type="ECO:0000259" key="16">
    <source>
        <dbReference type="PROSITE" id="PS50109"/>
    </source>
</evidence>
<evidence type="ECO:0000313" key="18">
    <source>
        <dbReference type="Proteomes" id="UP000195080"/>
    </source>
</evidence>
<protein>
    <recommendedName>
        <fullName evidence="3">histidine kinase</fullName>
        <ecNumber evidence="3">2.7.13.3</ecNumber>
    </recommendedName>
</protein>
<keyword evidence="11 15" id="KW-1133">Transmembrane helix</keyword>
<dbReference type="Gene3D" id="1.10.287.130">
    <property type="match status" value="1"/>
</dbReference>
<dbReference type="InterPro" id="IPR005467">
    <property type="entry name" value="His_kinase_dom"/>
</dbReference>
<dbReference type="CDD" id="cd00082">
    <property type="entry name" value="HisKA"/>
    <property type="match status" value="1"/>
</dbReference>
<dbReference type="Proteomes" id="UP000195080">
    <property type="component" value="Chromosome"/>
</dbReference>
<keyword evidence="14" id="KW-0175">Coiled coil</keyword>
<dbReference type="InterPro" id="IPR003594">
    <property type="entry name" value="HATPase_dom"/>
</dbReference>
<evidence type="ECO:0000256" key="4">
    <source>
        <dbReference type="ARBA" id="ARBA00022475"/>
    </source>
</evidence>
<evidence type="ECO:0000256" key="2">
    <source>
        <dbReference type="ARBA" id="ARBA00004651"/>
    </source>
</evidence>
<evidence type="ECO:0000256" key="6">
    <source>
        <dbReference type="ARBA" id="ARBA00022679"/>
    </source>
</evidence>
<dbReference type="PANTHER" id="PTHR45528:SF1">
    <property type="entry name" value="SENSOR HISTIDINE KINASE CPXA"/>
    <property type="match status" value="1"/>
</dbReference>
<sequence>MKKNKALQLSTKVVIVLFSIIMSLIVFFIVIGVITLNLGKQIEKKQQDIFDGTTTQIRKIIEKNRDYSYLRPFVVNGYRIIITNEHGKTIYPRDDSESFNQELDVLLVPMSGIVTNFKVNELNVYISYPIQLTPPDISKIILSSIPYVLFLASFSIAIIITIYVFLYKRERKKLDVLFDLTKQNVTNDEIANLNLKLRLEEYAEIESQIKELYSELKHVQSKLEKEVQLVKKLESNNSALLKGMTHEMKTPLMSTKLLINQLESLNKTKASRDILIELNNQTNSLDQLIREILFISQKSNLNSQSEQSSINIIDEVIQNYEILIEDKKITICREFKNDFFMELDTKIIEKVFSNLISNAINYTLEGSIIFIEVNGDSLTIKNRISENYIVDVELIGQPFATFDSTSGTGLGIYLVERMLANSAYILTIEVQENMWFVAKISKAE</sequence>
<evidence type="ECO:0000256" key="7">
    <source>
        <dbReference type="ARBA" id="ARBA00022692"/>
    </source>
</evidence>
<keyword evidence="9 17" id="KW-0418">Kinase</keyword>
<keyword evidence="7 15" id="KW-0812">Transmembrane</keyword>
<evidence type="ECO:0000256" key="1">
    <source>
        <dbReference type="ARBA" id="ARBA00000085"/>
    </source>
</evidence>
<evidence type="ECO:0000313" key="17">
    <source>
        <dbReference type="EMBL" id="WYJ87113.1"/>
    </source>
</evidence>
<dbReference type="InterPro" id="IPR003661">
    <property type="entry name" value="HisK_dim/P_dom"/>
</dbReference>
<feature type="transmembrane region" description="Helical" evidence="15">
    <location>
        <begin position="12"/>
        <end position="36"/>
    </location>
</feature>
<keyword evidence="10" id="KW-0067">ATP-binding</keyword>
<comment type="subcellular location">
    <subcellularLocation>
        <location evidence="2">Cell membrane</location>
        <topology evidence="2">Multi-pass membrane protein</topology>
    </subcellularLocation>
</comment>
<dbReference type="InterPro" id="IPR036890">
    <property type="entry name" value="HATPase_C_sf"/>
</dbReference>
<reference evidence="18" key="1">
    <citation type="submission" date="2017-05" db="EMBL/GenBank/DDBJ databases">
        <title>The Genome Sequence of EEnterococcus faecalis 9F2_4866.</title>
        <authorList>
            <consortium name="The Broad Institute Genomics Platform"/>
            <consortium name="The Broad Institute Genomic Center for Infectious Diseases"/>
            <person name="Earl A."/>
            <person name="Manson A."/>
            <person name="Schwartman J."/>
            <person name="Gilmore M."/>
            <person name="Abouelleil A."/>
            <person name="Cao P."/>
            <person name="Chapman S."/>
            <person name="Cusick C."/>
            <person name="Shea T."/>
            <person name="Young S."/>
            <person name="Neafsey D."/>
            <person name="Nusbaum C."/>
            <person name="Birren B."/>
        </authorList>
    </citation>
    <scope>NUCLEOTIDE SEQUENCE [LARGE SCALE GENOMIC DNA]</scope>
    <source>
        <strain evidence="18">12C11_DIV0727</strain>
    </source>
</reference>
<comment type="catalytic activity">
    <reaction evidence="1">
        <text>ATP + protein L-histidine = ADP + protein N-phospho-L-histidine.</text>
        <dbReference type="EC" id="2.7.13.3"/>
    </reaction>
</comment>
<keyword evidence="8" id="KW-0547">Nucleotide-binding</keyword>
<evidence type="ECO:0000256" key="5">
    <source>
        <dbReference type="ARBA" id="ARBA00022553"/>
    </source>
</evidence>
<keyword evidence="4" id="KW-1003">Cell membrane</keyword>
<dbReference type="SUPFAM" id="SSF47384">
    <property type="entry name" value="Homodimeric domain of signal transducing histidine kinase"/>
    <property type="match status" value="1"/>
</dbReference>
<name>A0ABZ2T6V5_9ENTE</name>
<evidence type="ECO:0000256" key="15">
    <source>
        <dbReference type="SAM" id="Phobius"/>
    </source>
</evidence>
<reference evidence="17 18" key="2">
    <citation type="submission" date="2024-03" db="EMBL/GenBank/DDBJ databases">
        <title>The Genome Sequence of Enterococcus sp. DIV0727d.</title>
        <authorList>
            <consortium name="The Broad Institute Genomics Platform"/>
            <consortium name="The Broad Institute Microbial Omics Core"/>
            <consortium name="The Broad Institute Genomic Center for Infectious Diseases"/>
            <person name="Earl A."/>
            <person name="Manson A."/>
            <person name="Gilmore M."/>
            <person name="Schwartman J."/>
            <person name="Shea T."/>
            <person name="Abouelleil A."/>
            <person name="Cao P."/>
            <person name="Chapman S."/>
            <person name="Cusick C."/>
            <person name="Young S."/>
            <person name="Neafsey D."/>
            <person name="Nusbaum C."/>
            <person name="Birren B."/>
        </authorList>
    </citation>
    <scope>NUCLEOTIDE SEQUENCE [LARGE SCALE GENOMIC DNA]</scope>
    <source>
        <strain evidence="17 18">12C11_DIV0727</strain>
    </source>
</reference>
<dbReference type="Gene3D" id="3.30.565.10">
    <property type="entry name" value="Histidine kinase-like ATPase, C-terminal domain"/>
    <property type="match status" value="1"/>
</dbReference>
<dbReference type="PROSITE" id="PS50109">
    <property type="entry name" value="HIS_KIN"/>
    <property type="match status" value="1"/>
</dbReference>
<feature type="coiled-coil region" evidence="14">
    <location>
        <begin position="195"/>
        <end position="236"/>
    </location>
</feature>
<organism evidence="17 18">
    <name type="scientific">Candidatus Enterococcus lemimoniae</name>
    <dbReference type="NCBI Taxonomy" id="1834167"/>
    <lineage>
        <taxon>Bacteria</taxon>
        <taxon>Bacillati</taxon>
        <taxon>Bacillota</taxon>
        <taxon>Bacilli</taxon>
        <taxon>Lactobacillales</taxon>
        <taxon>Enterococcaceae</taxon>
        <taxon>Enterococcus</taxon>
    </lineage>
</organism>
<dbReference type="EC" id="2.7.13.3" evidence="3"/>
<dbReference type="Pfam" id="PF00512">
    <property type="entry name" value="HisKA"/>
    <property type="match status" value="1"/>
</dbReference>
<keyword evidence="6" id="KW-0808">Transferase</keyword>
<evidence type="ECO:0000256" key="13">
    <source>
        <dbReference type="ARBA" id="ARBA00023136"/>
    </source>
</evidence>
<dbReference type="PANTHER" id="PTHR45528">
    <property type="entry name" value="SENSOR HISTIDINE KINASE CPXA"/>
    <property type="match status" value="1"/>
</dbReference>
<evidence type="ECO:0000256" key="11">
    <source>
        <dbReference type="ARBA" id="ARBA00022989"/>
    </source>
</evidence>
<evidence type="ECO:0000256" key="8">
    <source>
        <dbReference type="ARBA" id="ARBA00022741"/>
    </source>
</evidence>
<dbReference type="InterPro" id="IPR050398">
    <property type="entry name" value="HssS/ArlS-like"/>
</dbReference>
<dbReference type="Pfam" id="PF02518">
    <property type="entry name" value="HATPase_c"/>
    <property type="match status" value="1"/>
</dbReference>
<feature type="transmembrane region" description="Helical" evidence="15">
    <location>
        <begin position="145"/>
        <end position="166"/>
    </location>
</feature>
<evidence type="ECO:0000256" key="10">
    <source>
        <dbReference type="ARBA" id="ARBA00022840"/>
    </source>
</evidence>
<accession>A0ABZ2T6V5</accession>
<proteinExistence type="predicted"/>
<keyword evidence="18" id="KW-1185">Reference proteome</keyword>
<feature type="domain" description="Histidine kinase" evidence="16">
    <location>
        <begin position="243"/>
        <end position="419"/>
    </location>
</feature>
<dbReference type="SUPFAM" id="SSF55874">
    <property type="entry name" value="ATPase domain of HSP90 chaperone/DNA topoisomerase II/histidine kinase"/>
    <property type="match status" value="1"/>
</dbReference>
<evidence type="ECO:0000256" key="12">
    <source>
        <dbReference type="ARBA" id="ARBA00023012"/>
    </source>
</evidence>
<keyword evidence="5" id="KW-0597">Phosphoprotein</keyword>
<dbReference type="GO" id="GO:0016301">
    <property type="term" value="F:kinase activity"/>
    <property type="evidence" value="ECO:0007669"/>
    <property type="project" value="UniProtKB-KW"/>
</dbReference>
<dbReference type="SMART" id="SM00388">
    <property type="entry name" value="HisKA"/>
    <property type="match status" value="1"/>
</dbReference>
<keyword evidence="13 15" id="KW-0472">Membrane</keyword>
<dbReference type="InterPro" id="IPR036097">
    <property type="entry name" value="HisK_dim/P_sf"/>
</dbReference>
<evidence type="ECO:0000256" key="14">
    <source>
        <dbReference type="SAM" id="Coils"/>
    </source>
</evidence>
<dbReference type="RefSeq" id="WP_086445398.1">
    <property type="nucleotide sequence ID" value="NZ_CP147248.1"/>
</dbReference>
<keyword evidence="12" id="KW-0902">Two-component regulatory system</keyword>
<dbReference type="CDD" id="cd00075">
    <property type="entry name" value="HATPase"/>
    <property type="match status" value="1"/>
</dbReference>
<evidence type="ECO:0000256" key="9">
    <source>
        <dbReference type="ARBA" id="ARBA00022777"/>
    </source>
</evidence>
<dbReference type="EMBL" id="CP147248">
    <property type="protein sequence ID" value="WYJ87113.1"/>
    <property type="molecule type" value="Genomic_DNA"/>
</dbReference>
<gene>
    <name evidence="17" type="ORF">A5866_002197</name>
</gene>
<evidence type="ECO:0000256" key="3">
    <source>
        <dbReference type="ARBA" id="ARBA00012438"/>
    </source>
</evidence>